<evidence type="ECO:0000313" key="3">
    <source>
        <dbReference type="Proteomes" id="UP000199420"/>
    </source>
</evidence>
<gene>
    <name evidence="2" type="ORF">SAMN04487997_2986</name>
</gene>
<evidence type="ECO:0000256" key="1">
    <source>
        <dbReference type="SAM" id="MobiDB-lite"/>
    </source>
</evidence>
<organism evidence="2 3">
    <name type="scientific">Frateuria terrea</name>
    <dbReference type="NCBI Taxonomy" id="529704"/>
    <lineage>
        <taxon>Bacteria</taxon>
        <taxon>Pseudomonadati</taxon>
        <taxon>Pseudomonadota</taxon>
        <taxon>Gammaproteobacteria</taxon>
        <taxon>Lysobacterales</taxon>
        <taxon>Rhodanobacteraceae</taxon>
        <taxon>Frateuria</taxon>
    </lineage>
</organism>
<reference evidence="2 3" key="1">
    <citation type="submission" date="2016-10" db="EMBL/GenBank/DDBJ databases">
        <authorList>
            <person name="de Groot N.N."/>
        </authorList>
    </citation>
    <scope>NUCLEOTIDE SEQUENCE [LARGE SCALE GENOMIC DNA]</scope>
    <source>
        <strain evidence="2 3">DSM 26515</strain>
    </source>
</reference>
<proteinExistence type="predicted"/>
<evidence type="ECO:0000313" key="2">
    <source>
        <dbReference type="EMBL" id="SEJ32116.1"/>
    </source>
</evidence>
<dbReference type="AlphaFoldDB" id="A0A1H6XVA1"/>
<protein>
    <submittedName>
        <fullName evidence="2">Uncharacterized protein</fullName>
    </submittedName>
</protein>
<name>A0A1H6XVA1_9GAMM</name>
<keyword evidence="3" id="KW-1185">Reference proteome</keyword>
<dbReference type="EMBL" id="FNYC01000006">
    <property type="protein sequence ID" value="SEJ32116.1"/>
    <property type="molecule type" value="Genomic_DNA"/>
</dbReference>
<sequence length="75" mass="7769">MAYGDPSHRRPKPPKPPPDAGPLLAAAQRHLESAGVSACLVRSPEGDLLVAVGSPSDKLFAMLARQWSPPGDGGD</sequence>
<dbReference type="RefSeq" id="WP_091337295.1">
    <property type="nucleotide sequence ID" value="NZ_FNYC01000006.1"/>
</dbReference>
<accession>A0A1H6XVA1</accession>
<feature type="region of interest" description="Disordered" evidence="1">
    <location>
        <begin position="1"/>
        <end position="23"/>
    </location>
</feature>
<dbReference type="Proteomes" id="UP000199420">
    <property type="component" value="Unassembled WGS sequence"/>
</dbReference>